<dbReference type="EMBL" id="ACMP01000057">
    <property type="protein sequence ID" value="EEL71351.1"/>
    <property type="molecule type" value="Genomic_DNA"/>
</dbReference>
<dbReference type="PANTHER" id="PTHR11614">
    <property type="entry name" value="PHOSPHOLIPASE-RELATED"/>
    <property type="match status" value="1"/>
</dbReference>
<organism evidence="2">
    <name type="scientific">Bacillus mycoides</name>
    <dbReference type="NCBI Taxonomy" id="1405"/>
    <lineage>
        <taxon>Bacteria</taxon>
        <taxon>Bacillati</taxon>
        <taxon>Bacillota</taxon>
        <taxon>Bacilli</taxon>
        <taxon>Bacillales</taxon>
        <taxon>Bacillaceae</taxon>
        <taxon>Bacillus</taxon>
        <taxon>Bacillus cereus group</taxon>
    </lineage>
</organism>
<protein>
    <recommendedName>
        <fullName evidence="1">Serine aminopeptidase S33 domain-containing protein</fullName>
    </recommendedName>
</protein>
<reference evidence="2" key="1">
    <citation type="journal article" date="2012" name="Genome Res.">
        <title>Genomic characterization of the Bacillus cereus sensu lato species: Backdrop to the evolution of Bacillus anthracis.</title>
        <authorList>
            <person name="Zwick M.E."/>
            <person name="Joseph S.J."/>
            <person name="Didelot X."/>
            <person name="Chen P.E."/>
            <person name="Bishop-Lilly K.A."/>
            <person name="Stewart A.C."/>
            <person name="Willner K."/>
            <person name="Nolan N."/>
            <person name="Lentz S."/>
            <person name="Thomason M.K."/>
            <person name="Sozhamannan S."/>
            <person name="Mateczun A.J."/>
            <person name="Du L."/>
            <person name="Read T.D."/>
        </authorList>
    </citation>
    <scope>NUCLEOTIDE SEQUENCE [LARGE SCALE GENOMIC DNA]</scope>
    <source>
        <strain evidence="2">AH603</strain>
    </source>
</reference>
<dbReference type="SUPFAM" id="SSF53474">
    <property type="entry name" value="alpha/beta-Hydrolases"/>
    <property type="match status" value="1"/>
</dbReference>
<dbReference type="Proteomes" id="UP000001753">
    <property type="component" value="Chromosome"/>
</dbReference>
<proteinExistence type="predicted"/>
<dbReference type="Pfam" id="PF12146">
    <property type="entry name" value="Hydrolase_4"/>
    <property type="match status" value="1"/>
</dbReference>
<sequence>MEAVGMSIQENFVTALDKSEIYLRKWLPEGNPRGIVQIAHGMTEHAGVYTEFIDALLEAGYGVYAHDHKGHGKTVKREEDYGHFEPNVGWNQAVSDVIFVSEMIKEEQTCPLFLLGHSMGSFLSRRAVQLKGELYDGFLISGTGGNPGLLGSIGHKVATIEMKLRGKKTKSPMLNFLSFGNFNSHFKPNRTKFDWLSSDIHQVDKYIADPLCGFICTTSFYRELFHGVLEVNKIEEYKKTPKNIPIHIFSGDRDPVGDMGKGVKEVYENYKKCGVKDVTLRLYENGRHEMFHEVNREDVFQDLISWLDEHIV</sequence>
<dbReference type="InterPro" id="IPR029058">
    <property type="entry name" value="AB_hydrolase_fold"/>
</dbReference>
<gene>
    <name evidence="2" type="ORF">bcere0026_16640</name>
</gene>
<feature type="domain" description="Serine aminopeptidase S33" evidence="1">
    <location>
        <begin position="31"/>
        <end position="294"/>
    </location>
</feature>
<comment type="caution">
    <text evidence="2">The sequence shown here is derived from an EMBL/GenBank/DDBJ whole genome shotgun (WGS) entry which is preliminary data.</text>
</comment>
<dbReference type="Gene3D" id="3.40.50.1820">
    <property type="entry name" value="alpha/beta hydrolase"/>
    <property type="match status" value="1"/>
</dbReference>
<dbReference type="AlphaFoldDB" id="C2XSJ6"/>
<accession>C2XSJ6</accession>
<dbReference type="InterPro" id="IPR022742">
    <property type="entry name" value="Hydrolase_4"/>
</dbReference>
<dbReference type="HOGENOM" id="CLU_026209_1_0_9"/>
<dbReference type="InterPro" id="IPR051044">
    <property type="entry name" value="MAG_DAG_Lipase"/>
</dbReference>
<name>C2XSJ6_BACMY</name>
<evidence type="ECO:0000313" key="2">
    <source>
        <dbReference type="EMBL" id="EEL71351.1"/>
    </source>
</evidence>
<evidence type="ECO:0000259" key="1">
    <source>
        <dbReference type="Pfam" id="PF12146"/>
    </source>
</evidence>